<accession>A0A7E4UTK6</accession>
<evidence type="ECO:0000259" key="7">
    <source>
        <dbReference type="Pfam" id="PF13656"/>
    </source>
</evidence>
<dbReference type="Proteomes" id="UP000492821">
    <property type="component" value="Unassembled WGS sequence"/>
</dbReference>
<dbReference type="InterPro" id="IPR009025">
    <property type="entry name" value="RBP11-like_dimer"/>
</dbReference>
<reference evidence="8" key="1">
    <citation type="journal article" date="2013" name="Genetics">
        <title>The draft genome and transcriptome of Panagrellus redivivus are shaped by the harsh demands of a free-living lifestyle.</title>
        <authorList>
            <person name="Srinivasan J."/>
            <person name="Dillman A.R."/>
            <person name="Macchietto M.G."/>
            <person name="Heikkinen L."/>
            <person name="Lakso M."/>
            <person name="Fracchia K.M."/>
            <person name="Antoshechkin I."/>
            <person name="Mortazavi A."/>
            <person name="Wong G."/>
            <person name="Sternberg P.W."/>
        </authorList>
    </citation>
    <scope>NUCLEOTIDE SEQUENCE [LARGE SCALE GENOMIC DNA]</scope>
    <source>
        <strain evidence="8">MT8872</strain>
    </source>
</reference>
<dbReference type="PROSITE" id="PS01154">
    <property type="entry name" value="RNA_POL_L_13KD"/>
    <property type="match status" value="1"/>
</dbReference>
<dbReference type="Pfam" id="PF13656">
    <property type="entry name" value="RNA_pol_L_2"/>
    <property type="match status" value="1"/>
</dbReference>
<dbReference type="GO" id="GO:0006362">
    <property type="term" value="P:transcription elongation by RNA polymerase I"/>
    <property type="evidence" value="ECO:0007669"/>
    <property type="project" value="TreeGrafter"/>
</dbReference>
<dbReference type="InterPro" id="IPR022905">
    <property type="entry name" value="Rpo11-like"/>
</dbReference>
<reference evidence="9" key="2">
    <citation type="submission" date="2020-10" db="UniProtKB">
        <authorList>
            <consortium name="WormBaseParasite"/>
        </authorList>
    </citation>
    <scope>IDENTIFICATION</scope>
</reference>
<evidence type="ECO:0000256" key="4">
    <source>
        <dbReference type="ARBA" id="ARBA00023242"/>
    </source>
</evidence>
<evidence type="ECO:0000256" key="3">
    <source>
        <dbReference type="ARBA" id="ARBA00023163"/>
    </source>
</evidence>
<dbReference type="PANTHER" id="PTHR13946:SF28">
    <property type="entry name" value="DNA-DIRECTED RNA POLYMERASES I AND III SUBUNIT RPAC2"/>
    <property type="match status" value="1"/>
</dbReference>
<dbReference type="GO" id="GO:0003677">
    <property type="term" value="F:DNA binding"/>
    <property type="evidence" value="ECO:0007669"/>
    <property type="project" value="InterPro"/>
</dbReference>
<dbReference type="SUPFAM" id="SSF55257">
    <property type="entry name" value="RBP11-like subunits of RNA polymerase"/>
    <property type="match status" value="1"/>
</dbReference>
<dbReference type="WBParaSite" id="Pan_g12690.t1">
    <property type="protein sequence ID" value="Pan_g12690.t1"/>
    <property type="gene ID" value="Pan_g12690"/>
</dbReference>
<dbReference type="HAMAP" id="MF_00261">
    <property type="entry name" value="RNApol_arch_Rpo11"/>
    <property type="match status" value="1"/>
</dbReference>
<protein>
    <recommendedName>
        <fullName evidence="6">DNA-directed RNA polymerase I subunit D</fullName>
    </recommendedName>
</protein>
<proteinExistence type="inferred from homology"/>
<evidence type="ECO:0000256" key="2">
    <source>
        <dbReference type="ARBA" id="ARBA00022478"/>
    </source>
</evidence>
<feature type="domain" description="DNA-directed RNA polymerase RBP11-like dimerisation" evidence="7">
    <location>
        <begin position="24"/>
        <end position="95"/>
    </location>
</feature>
<dbReference type="InterPro" id="IPR033898">
    <property type="entry name" value="RNAP_AC19"/>
</dbReference>
<dbReference type="GO" id="GO:0005736">
    <property type="term" value="C:RNA polymerase I complex"/>
    <property type="evidence" value="ECO:0007669"/>
    <property type="project" value="TreeGrafter"/>
</dbReference>
<evidence type="ECO:0000256" key="1">
    <source>
        <dbReference type="ARBA" id="ARBA00004123"/>
    </source>
</evidence>
<dbReference type="Gene3D" id="3.30.1360.10">
    <property type="entry name" value="RNA polymerase, RBP11-like subunit"/>
    <property type="match status" value="1"/>
</dbReference>
<keyword evidence="2" id="KW-0240">DNA-directed RNA polymerase</keyword>
<dbReference type="GO" id="GO:0046983">
    <property type="term" value="F:protein dimerization activity"/>
    <property type="evidence" value="ECO:0007669"/>
    <property type="project" value="InterPro"/>
</dbReference>
<dbReference type="GO" id="GO:0005666">
    <property type="term" value="C:RNA polymerase III complex"/>
    <property type="evidence" value="ECO:0007669"/>
    <property type="project" value="TreeGrafter"/>
</dbReference>
<evidence type="ECO:0000256" key="5">
    <source>
        <dbReference type="ARBA" id="ARBA00025751"/>
    </source>
</evidence>
<keyword evidence="8" id="KW-1185">Reference proteome</keyword>
<evidence type="ECO:0000256" key="6">
    <source>
        <dbReference type="ARBA" id="ARBA00031757"/>
    </source>
</evidence>
<name>A0A7E4UTK6_PANRE</name>
<organism evidence="8 9">
    <name type="scientific">Panagrellus redivivus</name>
    <name type="common">Microworm</name>
    <dbReference type="NCBI Taxonomy" id="6233"/>
    <lineage>
        <taxon>Eukaryota</taxon>
        <taxon>Metazoa</taxon>
        <taxon>Ecdysozoa</taxon>
        <taxon>Nematoda</taxon>
        <taxon>Chromadorea</taxon>
        <taxon>Rhabditida</taxon>
        <taxon>Tylenchina</taxon>
        <taxon>Panagrolaimomorpha</taxon>
        <taxon>Panagrolaimoidea</taxon>
        <taxon>Panagrolaimidae</taxon>
        <taxon>Panagrellus</taxon>
    </lineage>
</organism>
<dbReference type="GO" id="GO:0003899">
    <property type="term" value="F:DNA-directed RNA polymerase activity"/>
    <property type="evidence" value="ECO:0007669"/>
    <property type="project" value="InterPro"/>
</dbReference>
<dbReference type="CDD" id="cd07029">
    <property type="entry name" value="RNAP_I_III_AC19"/>
    <property type="match status" value="1"/>
</dbReference>
<evidence type="ECO:0000313" key="9">
    <source>
        <dbReference type="WBParaSite" id="Pan_g12690.t1"/>
    </source>
</evidence>
<evidence type="ECO:0000313" key="8">
    <source>
        <dbReference type="Proteomes" id="UP000492821"/>
    </source>
</evidence>
<dbReference type="InterPro" id="IPR008193">
    <property type="entry name" value="RNA_pol_Rpb11_13-16kDa_CS"/>
</dbReference>
<comment type="subcellular location">
    <subcellularLocation>
        <location evidence="1">Nucleus</location>
    </subcellularLocation>
</comment>
<keyword evidence="4" id="KW-0539">Nucleus</keyword>
<sequence length="110" mass="12434">MAYSFNGRIEILDRDSYKTDKTCLSVLIHGEDHTLGNALSYTLNDMDGVVFAGYNVPHPLEDSIMVRIQTKEHYDAGEVLLKACDLLELTFKTIQTKFTEAKSEFDAINK</sequence>
<dbReference type="AlphaFoldDB" id="A0A7E4UTK6"/>
<comment type="similarity">
    <text evidence="5">Belongs to the archaeal Rpo11/eukaryotic RPB11/RPC19 RNA polymerase subunit family.</text>
</comment>
<dbReference type="GO" id="GO:0006383">
    <property type="term" value="P:transcription by RNA polymerase III"/>
    <property type="evidence" value="ECO:0007669"/>
    <property type="project" value="TreeGrafter"/>
</dbReference>
<dbReference type="InterPro" id="IPR036603">
    <property type="entry name" value="RBP11-like"/>
</dbReference>
<dbReference type="PANTHER" id="PTHR13946">
    <property type="entry name" value="DNA-DIRECTED RNA POLYMERASE I,II,III"/>
    <property type="match status" value="1"/>
</dbReference>
<keyword evidence="3" id="KW-0804">Transcription</keyword>